<dbReference type="Proteomes" id="UP000306631">
    <property type="component" value="Unassembled WGS sequence"/>
</dbReference>
<gene>
    <name evidence="2" type="ORF">E5352_06825</name>
</gene>
<dbReference type="AlphaFoldDB" id="A0A4S2D4C8"/>
<accession>A0A4S2D4C8</accession>
<protein>
    <submittedName>
        <fullName evidence="2">Uncharacterized protein</fullName>
    </submittedName>
</protein>
<dbReference type="EMBL" id="SRYW01000004">
    <property type="protein sequence ID" value="TGY35423.1"/>
    <property type="molecule type" value="Genomic_DNA"/>
</dbReference>
<reference evidence="2 3" key="1">
    <citation type="submission" date="2019-04" db="EMBL/GenBank/DDBJ databases">
        <title>Microbes associate with the intestines of laboratory mice.</title>
        <authorList>
            <person name="Navarre W."/>
            <person name="Wong E."/>
            <person name="Huang K."/>
            <person name="Tropini C."/>
            <person name="Ng K."/>
            <person name="Yu B."/>
        </authorList>
    </citation>
    <scope>NUCLEOTIDE SEQUENCE [LARGE SCALE GENOMIC DNA]</scope>
    <source>
        <strain evidence="2 3">NM62_B4-13</strain>
    </source>
</reference>
<proteinExistence type="predicted"/>
<organism evidence="2 3">
    <name type="scientific">Stenotrophomonas maltophilia</name>
    <name type="common">Pseudomonas maltophilia</name>
    <name type="synonym">Xanthomonas maltophilia</name>
    <dbReference type="NCBI Taxonomy" id="40324"/>
    <lineage>
        <taxon>Bacteria</taxon>
        <taxon>Pseudomonadati</taxon>
        <taxon>Pseudomonadota</taxon>
        <taxon>Gammaproteobacteria</taxon>
        <taxon>Lysobacterales</taxon>
        <taxon>Lysobacteraceae</taxon>
        <taxon>Stenotrophomonas</taxon>
        <taxon>Stenotrophomonas maltophilia group</taxon>
    </lineage>
</organism>
<evidence type="ECO:0000313" key="3">
    <source>
        <dbReference type="Proteomes" id="UP000306631"/>
    </source>
</evidence>
<evidence type="ECO:0000256" key="1">
    <source>
        <dbReference type="SAM" id="MobiDB-lite"/>
    </source>
</evidence>
<evidence type="ECO:0000313" key="2">
    <source>
        <dbReference type="EMBL" id="TGY35423.1"/>
    </source>
</evidence>
<dbReference type="RefSeq" id="WP_017354426.1">
    <property type="nucleotide sequence ID" value="NZ_SRYW01000004.1"/>
</dbReference>
<feature type="compositionally biased region" description="Pro residues" evidence="1">
    <location>
        <begin position="31"/>
        <end position="40"/>
    </location>
</feature>
<comment type="caution">
    <text evidence="2">The sequence shown here is derived from an EMBL/GenBank/DDBJ whole genome shotgun (WGS) entry which is preliminary data.</text>
</comment>
<sequence>MLLNASVAAVASLPTTDPGPVAQPLMGGDPRPAPAAPSPPQGRALIACLEQLAQRELAQLATRSMPGPAALPHALDPAHASLAWDLGLTGDALDATR</sequence>
<name>A0A4S2D4C8_STEMA</name>
<feature type="region of interest" description="Disordered" evidence="1">
    <location>
        <begin position="12"/>
        <end position="41"/>
    </location>
</feature>